<gene>
    <name evidence="1" type="ORF">SAMN05216474_1690</name>
</gene>
<protein>
    <submittedName>
        <fullName evidence="1">Uncharacterized protein</fullName>
    </submittedName>
</protein>
<evidence type="ECO:0000313" key="2">
    <source>
        <dbReference type="Proteomes" id="UP000236454"/>
    </source>
</evidence>
<accession>A0A1I6ZX29</accession>
<sequence length="114" mass="13738">MNEIELKKQFSNTQYFEQLRNQVEKDFALVGLKVDYSLCHDLEKLEKHLREDLRFFSINQPRALMQIFYSIDLNEQRLAQLLEGKQDQYYSELSKSILLREAQKVILRIHYSSH</sequence>
<evidence type="ECO:0000313" key="1">
    <source>
        <dbReference type="EMBL" id="SFT67211.1"/>
    </source>
</evidence>
<dbReference type="EMBL" id="FPAS01000002">
    <property type="protein sequence ID" value="SFT67211.1"/>
    <property type="molecule type" value="Genomic_DNA"/>
</dbReference>
<dbReference type="OrthoDB" id="982794at2"/>
<organism evidence="1 2">
    <name type="scientific">Lishizhenia tianjinensis</name>
    <dbReference type="NCBI Taxonomy" id="477690"/>
    <lineage>
        <taxon>Bacteria</taxon>
        <taxon>Pseudomonadati</taxon>
        <taxon>Bacteroidota</taxon>
        <taxon>Flavobacteriia</taxon>
        <taxon>Flavobacteriales</taxon>
        <taxon>Crocinitomicaceae</taxon>
        <taxon>Lishizhenia</taxon>
    </lineage>
</organism>
<dbReference type="RefSeq" id="WP_090248248.1">
    <property type="nucleotide sequence ID" value="NZ_FPAS01000002.1"/>
</dbReference>
<proteinExistence type="predicted"/>
<reference evidence="1 2" key="1">
    <citation type="submission" date="2016-10" db="EMBL/GenBank/DDBJ databases">
        <authorList>
            <person name="de Groot N.N."/>
        </authorList>
    </citation>
    <scope>NUCLEOTIDE SEQUENCE [LARGE SCALE GENOMIC DNA]</scope>
    <source>
        <strain evidence="1 2">CGMCC 1.7005</strain>
    </source>
</reference>
<dbReference type="STRING" id="477690.SAMN05216474_1690"/>
<name>A0A1I6ZX29_9FLAO</name>
<keyword evidence="2" id="KW-1185">Reference proteome</keyword>
<dbReference type="Proteomes" id="UP000236454">
    <property type="component" value="Unassembled WGS sequence"/>
</dbReference>
<dbReference type="AlphaFoldDB" id="A0A1I6ZX29"/>